<sequence length="260" mass="28890">MEKSYARHTVPRLLGAIAALAAAMPATAQDAANRNDWQFELTPYFWAAGMNGWGRVGARTPTVRIDTDFSEIWDDLDFGAMGTFEARKGRWGILFDAMYVKVSQRSRPLARGLGGSVDATLQQTILQTAGAYRVVDNERTPVDVLAGIRYVYLKGDLDFPDSRILPAGANRSRSTDWTDGFIGVRASYALTDRWRLIGYADAGTGGSDYSWQLIAGTNYDFSKSMVGKFGYRIISMKYETNDFLYNMKTAGLYLGLGIRF</sequence>
<keyword evidence="1" id="KW-0732">Signal</keyword>
<dbReference type="Proteomes" id="UP000194139">
    <property type="component" value="Chromosome"/>
</dbReference>
<evidence type="ECO:0000313" key="2">
    <source>
        <dbReference type="EMBL" id="ARP85175.1"/>
    </source>
</evidence>
<dbReference type="EMBL" id="CP021109">
    <property type="protein sequence ID" value="ARP85175.1"/>
    <property type="molecule type" value="Genomic_DNA"/>
</dbReference>
<accession>A0A1W6YVP3</accession>
<name>A0A1W6YVP3_9BORD</name>
<evidence type="ECO:0000256" key="1">
    <source>
        <dbReference type="SAM" id="SignalP"/>
    </source>
</evidence>
<proteinExistence type="predicted"/>
<dbReference type="OrthoDB" id="6555107at2"/>
<organism evidence="2 3">
    <name type="scientific">Bordetella genomosp. 9</name>
    <dbReference type="NCBI Taxonomy" id="1416803"/>
    <lineage>
        <taxon>Bacteria</taxon>
        <taxon>Pseudomonadati</taxon>
        <taxon>Pseudomonadota</taxon>
        <taxon>Betaproteobacteria</taxon>
        <taxon>Burkholderiales</taxon>
        <taxon>Alcaligenaceae</taxon>
        <taxon>Bordetella</taxon>
    </lineage>
</organism>
<dbReference type="AlphaFoldDB" id="A0A1W6YVP3"/>
<reference evidence="2 3" key="1">
    <citation type="submission" date="2017-05" db="EMBL/GenBank/DDBJ databases">
        <title>Complete and WGS of Bordetella genogroups.</title>
        <authorList>
            <person name="Spilker T."/>
            <person name="LiPuma J."/>
        </authorList>
    </citation>
    <scope>NUCLEOTIDE SEQUENCE [LARGE SCALE GENOMIC DNA]</scope>
    <source>
        <strain evidence="2 3">AU17164</strain>
    </source>
</reference>
<feature type="signal peptide" evidence="1">
    <location>
        <begin position="1"/>
        <end position="28"/>
    </location>
</feature>
<keyword evidence="3" id="KW-1185">Reference proteome</keyword>
<evidence type="ECO:0008006" key="4">
    <source>
        <dbReference type="Google" id="ProtNLM"/>
    </source>
</evidence>
<feature type="chain" id="PRO_5012461793" description="Outer membrane protein beta-barrel domain-containing protein" evidence="1">
    <location>
        <begin position="29"/>
        <end position="260"/>
    </location>
</feature>
<gene>
    <name evidence="2" type="ORF">CAL13_02285</name>
</gene>
<protein>
    <recommendedName>
        <fullName evidence="4">Outer membrane protein beta-barrel domain-containing protein</fullName>
    </recommendedName>
</protein>
<dbReference type="RefSeq" id="WP_086055949.1">
    <property type="nucleotide sequence ID" value="NZ_CP021109.1"/>
</dbReference>
<evidence type="ECO:0000313" key="3">
    <source>
        <dbReference type="Proteomes" id="UP000194139"/>
    </source>
</evidence>
<dbReference type="Gene3D" id="2.40.160.20">
    <property type="match status" value="1"/>
</dbReference>
<dbReference type="SUPFAM" id="SSF56935">
    <property type="entry name" value="Porins"/>
    <property type="match status" value="1"/>
</dbReference>